<protein>
    <recommendedName>
        <fullName evidence="3">EF-hand domain-containing protein</fullName>
    </recommendedName>
</protein>
<evidence type="ECO:0000256" key="2">
    <source>
        <dbReference type="SAM" id="MobiDB-lite"/>
    </source>
</evidence>
<dbReference type="InterPro" id="IPR002048">
    <property type="entry name" value="EF_hand_dom"/>
</dbReference>
<dbReference type="PROSITE" id="PS50222">
    <property type="entry name" value="EF_HAND_2"/>
    <property type="match status" value="1"/>
</dbReference>
<feature type="compositionally biased region" description="Low complexity" evidence="2">
    <location>
        <begin position="745"/>
        <end position="778"/>
    </location>
</feature>
<evidence type="ECO:0000313" key="4">
    <source>
        <dbReference type="EMBL" id="KAA0146711.1"/>
    </source>
</evidence>
<feature type="compositionally biased region" description="Low complexity" evidence="2">
    <location>
        <begin position="459"/>
        <end position="475"/>
    </location>
</feature>
<feature type="compositionally biased region" description="Low complexity" evidence="2">
    <location>
        <begin position="20"/>
        <end position="34"/>
    </location>
</feature>
<dbReference type="InterPro" id="IPR018247">
    <property type="entry name" value="EF_Hand_1_Ca_BS"/>
</dbReference>
<dbReference type="EMBL" id="VLTM01000179">
    <property type="protein sequence ID" value="KAA0146711.1"/>
    <property type="molecule type" value="Genomic_DNA"/>
</dbReference>
<dbReference type="SUPFAM" id="SSF47473">
    <property type="entry name" value="EF-hand"/>
    <property type="match status" value="1"/>
</dbReference>
<dbReference type="CDD" id="cd00051">
    <property type="entry name" value="EFh"/>
    <property type="match status" value="1"/>
</dbReference>
<dbReference type="Gene3D" id="1.10.238.10">
    <property type="entry name" value="EF-hand"/>
    <property type="match status" value="1"/>
</dbReference>
<feature type="domain" description="EF-hand" evidence="3">
    <location>
        <begin position="123"/>
        <end position="158"/>
    </location>
</feature>
<feature type="region of interest" description="Disordered" evidence="2">
    <location>
        <begin position="743"/>
        <end position="778"/>
    </location>
</feature>
<feature type="region of interest" description="Disordered" evidence="2">
    <location>
        <begin position="439"/>
        <end position="485"/>
    </location>
</feature>
<dbReference type="GO" id="GO:0005509">
    <property type="term" value="F:calcium ion binding"/>
    <property type="evidence" value="ECO:0007669"/>
    <property type="project" value="InterPro"/>
</dbReference>
<feature type="compositionally biased region" description="Gly residues" evidence="2">
    <location>
        <begin position="571"/>
        <end position="584"/>
    </location>
</feature>
<feature type="region of interest" description="Disordered" evidence="2">
    <location>
        <begin position="1"/>
        <end position="77"/>
    </location>
</feature>
<gene>
    <name evidence="4" type="ORF">FNF31_07715</name>
</gene>
<keyword evidence="1" id="KW-0106">Calcium</keyword>
<organism evidence="4 5">
    <name type="scientific">Cafeteria roenbergensis</name>
    <name type="common">Marine flagellate</name>
    <dbReference type="NCBI Taxonomy" id="33653"/>
    <lineage>
        <taxon>Eukaryota</taxon>
        <taxon>Sar</taxon>
        <taxon>Stramenopiles</taxon>
        <taxon>Bigyra</taxon>
        <taxon>Opalozoa</taxon>
        <taxon>Bicosoecida</taxon>
        <taxon>Cafeteriaceae</taxon>
        <taxon>Cafeteria</taxon>
    </lineage>
</organism>
<reference evidence="4 5" key="1">
    <citation type="submission" date="2019-07" db="EMBL/GenBank/DDBJ databases">
        <title>Genomes of Cafeteria roenbergensis.</title>
        <authorList>
            <person name="Fischer M.G."/>
            <person name="Hackl T."/>
            <person name="Roman M."/>
        </authorList>
    </citation>
    <scope>NUCLEOTIDE SEQUENCE [LARGE SCALE GENOMIC DNA]</scope>
    <source>
        <strain evidence="4 5">Cflag</strain>
    </source>
</reference>
<evidence type="ECO:0000259" key="3">
    <source>
        <dbReference type="PROSITE" id="PS50222"/>
    </source>
</evidence>
<accession>A0A5A8C4B7</accession>
<proteinExistence type="predicted"/>
<dbReference type="Proteomes" id="UP000325113">
    <property type="component" value="Unassembled WGS sequence"/>
</dbReference>
<comment type="caution">
    <text evidence="4">The sequence shown here is derived from an EMBL/GenBank/DDBJ whole genome shotgun (WGS) entry which is preliminary data.</text>
</comment>
<name>A0A5A8C4B7_CAFRO</name>
<dbReference type="InterPro" id="IPR011992">
    <property type="entry name" value="EF-hand-dom_pair"/>
</dbReference>
<feature type="region of interest" description="Disordered" evidence="2">
    <location>
        <begin position="568"/>
        <end position="628"/>
    </location>
</feature>
<sequence>MSGFPSQRSRKPTGGSVVRGSLPSPAGTTTTASARSRRSAPRLSTSRSDRSRKGGSLSGRSGAGHEDGRSQPPQSAAIATTATSGAASRFAFDKHYKSSVKLRSIRGELLRVRGKLQRALYEKYGGRMDKLLLFFDSDHDGEISLDDFLKGVKEYHWPLTKAESLLIFAGIDEDGSQGLDFAELVNVFEPASLGSGHASAAEGAATATEDLEGFVRFTPEQVANIEALEQFTPRGTYKPRQKDPLVEAVRRAAKVSVSEEEVKRVCGGLPPLEDAQGQKPPLVAPLLPDGSFPPVAVKADGRVDLSERWTDGPPPVDPELKRAPETVEEEARLLQKQIASRVRRRGADFFAAWRRFDEHDRGFLNQQQFVGLCGPKGFDLGLSRRGMRVLLEQLSDEGGAIEPLKFDAFLKSAGTDHTTGDAMRQASLRGLRALRSRVQAASASGAGADDGDRKSEDPGAALRSGSGSAGRQLAGEAADDDDSKMGLELNRTAKLLSTLPASSAVRRALAGSQAAAEADPLGQLHPSLEASLGGPLAMERQRMTVAFGPKTDADLDVADSPRLDQEYAGAAGAGAGGSARGGSGRLPPLSETARTGASGSPAGFVPADAMAAGSNPPQGRRPPLPRSLGLATQWSDMAGMGPDAFGASPADKSQSGMATLRRRMMHSKPPAGLQPAPRGTAGLTARSWSGTAASGAASARSSARSSSTRGSARSAGIFGAATSARAGAAAAAGPLLSDRLRETSRSAARARTMGRSAASTPVLPTATQQSHSSSAAAQMERMFAQAGERVERTWRTSLRPRRQATQATMPTELSHAAFLPEHDRFVRKSELAPGQWEAACTAMSDPSAVAAAAATRHAGIGASGRRADEPIVGAHGKPLGRTLATLPPGLARSGDLATVQPRHQRSLLRAQRGQTLLKGIQARADDAALRAAAKDEARSAAKAAQQLRYAQAALGVSESDLDT</sequence>
<evidence type="ECO:0000313" key="5">
    <source>
        <dbReference type="Proteomes" id="UP000325113"/>
    </source>
</evidence>
<evidence type="ECO:0000256" key="1">
    <source>
        <dbReference type="ARBA" id="ARBA00022837"/>
    </source>
</evidence>
<dbReference type="PROSITE" id="PS00018">
    <property type="entry name" value="EF_HAND_1"/>
    <property type="match status" value="1"/>
</dbReference>
<feature type="region of interest" description="Disordered" evidence="2">
    <location>
        <begin position="665"/>
        <end position="689"/>
    </location>
</feature>
<dbReference type="AlphaFoldDB" id="A0A5A8C4B7"/>